<gene>
    <name evidence="2" type="ORF">BJ508DRAFT_15565</name>
</gene>
<sequence>MLPSGQSVEEVLLKESVKLDEAAFNASFYPSFVIPVNHGQTKPPIFTAEEWKAILGSELELPKRRSSLLQPFRQVRSASDLQAVVDKGIDLAPISVSRRDATPLLKEQDKTSSLPSTTSGSSVLTDELKSKRLATTTNAASAPEKAHSSTSPRDLHQATKPPVKTSTPLPPSDPVEDLMLRRWVRTCLEHHLFLHTFSRLSETNPEGWLNINLWSHFLDRCLLTIPSLTLHRGETCSAATAERRNRARESHNERQRIGRRLDGMFTLRGGNVLGLELGGIECSKFNAGARNTKCLKDSLKLARAMRDMMVMLQEHYPSIRRKLRVVGIICNGLTLRMFVMENPAGQICLFRALEPVHVPVEFNLRALAKLILQIAQVRDILAEVVQELLVAAQESLSDLSQLTDEEDGGRKEEHGRLLFSADTD</sequence>
<accession>A0A3N4HPQ9</accession>
<organism evidence="2 3">
    <name type="scientific">Ascobolus immersus RN42</name>
    <dbReference type="NCBI Taxonomy" id="1160509"/>
    <lineage>
        <taxon>Eukaryota</taxon>
        <taxon>Fungi</taxon>
        <taxon>Dikarya</taxon>
        <taxon>Ascomycota</taxon>
        <taxon>Pezizomycotina</taxon>
        <taxon>Pezizomycetes</taxon>
        <taxon>Pezizales</taxon>
        <taxon>Ascobolaceae</taxon>
        <taxon>Ascobolus</taxon>
    </lineage>
</organism>
<name>A0A3N4HPQ9_ASCIM</name>
<keyword evidence="3" id="KW-1185">Reference proteome</keyword>
<feature type="compositionally biased region" description="Low complexity" evidence="1">
    <location>
        <begin position="111"/>
        <end position="125"/>
    </location>
</feature>
<dbReference type="OrthoDB" id="5361794at2759"/>
<dbReference type="EMBL" id="ML119756">
    <property type="protein sequence ID" value="RPA75812.1"/>
    <property type="molecule type" value="Genomic_DNA"/>
</dbReference>
<evidence type="ECO:0000313" key="2">
    <source>
        <dbReference type="EMBL" id="RPA75812.1"/>
    </source>
</evidence>
<reference evidence="2 3" key="1">
    <citation type="journal article" date="2018" name="Nat. Ecol. Evol.">
        <title>Pezizomycetes genomes reveal the molecular basis of ectomycorrhizal truffle lifestyle.</title>
        <authorList>
            <person name="Murat C."/>
            <person name="Payen T."/>
            <person name="Noel B."/>
            <person name="Kuo A."/>
            <person name="Morin E."/>
            <person name="Chen J."/>
            <person name="Kohler A."/>
            <person name="Krizsan K."/>
            <person name="Balestrini R."/>
            <person name="Da Silva C."/>
            <person name="Montanini B."/>
            <person name="Hainaut M."/>
            <person name="Levati E."/>
            <person name="Barry K.W."/>
            <person name="Belfiori B."/>
            <person name="Cichocki N."/>
            <person name="Clum A."/>
            <person name="Dockter R.B."/>
            <person name="Fauchery L."/>
            <person name="Guy J."/>
            <person name="Iotti M."/>
            <person name="Le Tacon F."/>
            <person name="Lindquist E.A."/>
            <person name="Lipzen A."/>
            <person name="Malagnac F."/>
            <person name="Mello A."/>
            <person name="Molinier V."/>
            <person name="Miyauchi S."/>
            <person name="Poulain J."/>
            <person name="Riccioni C."/>
            <person name="Rubini A."/>
            <person name="Sitrit Y."/>
            <person name="Splivallo R."/>
            <person name="Traeger S."/>
            <person name="Wang M."/>
            <person name="Zifcakova L."/>
            <person name="Wipf D."/>
            <person name="Zambonelli A."/>
            <person name="Paolocci F."/>
            <person name="Nowrousian M."/>
            <person name="Ottonello S."/>
            <person name="Baldrian P."/>
            <person name="Spatafora J.W."/>
            <person name="Henrissat B."/>
            <person name="Nagy L.G."/>
            <person name="Aury J.M."/>
            <person name="Wincker P."/>
            <person name="Grigoriev I.V."/>
            <person name="Bonfante P."/>
            <person name="Martin F.M."/>
        </authorList>
    </citation>
    <scope>NUCLEOTIDE SEQUENCE [LARGE SCALE GENOMIC DNA]</scope>
    <source>
        <strain evidence="2 3">RN42</strain>
    </source>
</reference>
<evidence type="ECO:0000256" key="1">
    <source>
        <dbReference type="SAM" id="MobiDB-lite"/>
    </source>
</evidence>
<feature type="region of interest" description="Disordered" evidence="1">
    <location>
        <begin position="401"/>
        <end position="424"/>
    </location>
</feature>
<dbReference type="Proteomes" id="UP000275078">
    <property type="component" value="Unassembled WGS sequence"/>
</dbReference>
<feature type="region of interest" description="Disordered" evidence="1">
    <location>
        <begin position="102"/>
        <end position="173"/>
    </location>
</feature>
<protein>
    <submittedName>
        <fullName evidence="2">Uncharacterized protein</fullName>
    </submittedName>
</protein>
<proteinExistence type="predicted"/>
<dbReference type="AlphaFoldDB" id="A0A3N4HPQ9"/>
<evidence type="ECO:0000313" key="3">
    <source>
        <dbReference type="Proteomes" id="UP000275078"/>
    </source>
</evidence>